<dbReference type="PANTHER" id="PTHR12372">
    <property type="entry name" value="PECANEX"/>
    <property type="match status" value="1"/>
</dbReference>
<dbReference type="EMBL" id="HACG01016090">
    <property type="protein sequence ID" value="CEK62955.1"/>
    <property type="molecule type" value="Transcribed_RNA"/>
</dbReference>
<organism evidence="3">
    <name type="scientific">Arion vulgaris</name>
    <dbReference type="NCBI Taxonomy" id="1028688"/>
    <lineage>
        <taxon>Eukaryota</taxon>
        <taxon>Metazoa</taxon>
        <taxon>Spiralia</taxon>
        <taxon>Lophotrochozoa</taxon>
        <taxon>Mollusca</taxon>
        <taxon>Gastropoda</taxon>
        <taxon>Heterobranchia</taxon>
        <taxon>Euthyneura</taxon>
        <taxon>Panpulmonata</taxon>
        <taxon>Eupulmonata</taxon>
        <taxon>Stylommatophora</taxon>
        <taxon>Helicina</taxon>
        <taxon>Arionoidea</taxon>
        <taxon>Arionidae</taxon>
        <taxon>Arion</taxon>
    </lineage>
</organism>
<sequence length="303" mass="34578">VPFSILCGLMVTIAYHLSRSASDPGMLWVLLKGLVVRAGDQKDKDKTGSSETQELIDPLPGKLKNCLKQRLQSDAIVCIVVTILVFAVHVSTAFTSLSLQPVLSDVLYLIAASVGFIVHYIIPQTRKEMPWLCCSHPLLRSKEWMYFEVKEAPKVIWVERLYLGLRFFERNVICPVVFLCATTTSAPAIVCKFGNYVGPLIVLVCSLKMLRFAFSDTPRQYPIIAFTYFFFKYDFRWSSETFLIDYFFMSILFCKFCDFMLKLNFIITYIAPWQITWGSAFHAFAQPFSVPHSAMLFLQAIVS</sequence>
<keyword evidence="2" id="KW-0732">Signal</keyword>
<comment type="similarity">
    <text evidence="1">Belongs to the pecanex family.</text>
</comment>
<dbReference type="PANTHER" id="PTHR12372:SF7">
    <property type="entry name" value="PROTEIN PECANEX"/>
    <property type="match status" value="1"/>
</dbReference>
<proteinExistence type="inferred from homology"/>
<feature type="signal peptide" evidence="2">
    <location>
        <begin position="1"/>
        <end position="22"/>
    </location>
</feature>
<dbReference type="InterPro" id="IPR039797">
    <property type="entry name" value="Pecanex"/>
</dbReference>
<feature type="transmembrane region" description="Helical" evidence="1">
    <location>
        <begin position="106"/>
        <end position="122"/>
    </location>
</feature>
<feature type="non-terminal residue" evidence="3">
    <location>
        <position position="1"/>
    </location>
</feature>
<evidence type="ECO:0000256" key="2">
    <source>
        <dbReference type="SAM" id="SignalP"/>
    </source>
</evidence>
<keyword evidence="1" id="KW-0472">Membrane</keyword>
<feature type="transmembrane region" description="Helical" evidence="1">
    <location>
        <begin position="196"/>
        <end position="214"/>
    </location>
</feature>
<keyword evidence="1" id="KW-1133">Transmembrane helix</keyword>
<accession>A0A0B6Z5J7</accession>
<comment type="caution">
    <text evidence="1">Lacks conserved residue(s) required for the propagation of feature annotation.</text>
</comment>
<feature type="non-terminal residue" evidence="3">
    <location>
        <position position="303"/>
    </location>
</feature>
<name>A0A0B6Z5J7_9EUPU</name>
<gene>
    <name evidence="3" type="primary">ORF46648</name>
</gene>
<keyword evidence="1" id="KW-0812">Transmembrane</keyword>
<evidence type="ECO:0000256" key="1">
    <source>
        <dbReference type="RuleBase" id="RU367089"/>
    </source>
</evidence>
<comment type="subcellular location">
    <subcellularLocation>
        <location evidence="1">Membrane</location>
        <topology evidence="1">Multi-pass membrane protein</topology>
    </subcellularLocation>
</comment>
<feature type="chain" id="PRO_5002110949" description="Pecanex-like protein" evidence="2">
    <location>
        <begin position="23"/>
        <end position="303"/>
    </location>
</feature>
<feature type="transmembrane region" description="Helical" evidence="1">
    <location>
        <begin position="75"/>
        <end position="94"/>
    </location>
</feature>
<protein>
    <recommendedName>
        <fullName evidence="1">Pecanex-like protein</fullName>
    </recommendedName>
</protein>
<dbReference type="GO" id="GO:0016020">
    <property type="term" value="C:membrane"/>
    <property type="evidence" value="ECO:0007669"/>
    <property type="project" value="UniProtKB-SubCell"/>
</dbReference>
<dbReference type="AlphaFoldDB" id="A0A0B6Z5J7"/>
<evidence type="ECO:0000313" key="3">
    <source>
        <dbReference type="EMBL" id="CEK62955.1"/>
    </source>
</evidence>
<reference evidence="3" key="1">
    <citation type="submission" date="2014-12" db="EMBL/GenBank/DDBJ databases">
        <title>Insight into the proteome of Arion vulgaris.</title>
        <authorList>
            <person name="Aradska J."/>
            <person name="Bulat T."/>
            <person name="Smidak R."/>
            <person name="Sarate P."/>
            <person name="Gangsoo J."/>
            <person name="Sialana F."/>
            <person name="Bilban M."/>
            <person name="Lubec G."/>
        </authorList>
    </citation>
    <scope>NUCLEOTIDE SEQUENCE</scope>
    <source>
        <tissue evidence="3">Skin</tissue>
    </source>
</reference>